<gene>
    <name evidence="1" type="primary">NCAS0C05120</name>
    <name evidence="1" type="ordered locus">NCAS_0C05120</name>
</gene>
<dbReference type="HOGENOM" id="CLU_1225055_0_0_1"/>
<dbReference type="EMBL" id="HE576754">
    <property type="protein sequence ID" value="CCC69502.1"/>
    <property type="molecule type" value="Genomic_DNA"/>
</dbReference>
<dbReference type="GeneID" id="96903083"/>
<dbReference type="InParanoid" id="G0VDE0"/>
<keyword evidence="2" id="KW-1185">Reference proteome</keyword>
<evidence type="ECO:0000313" key="2">
    <source>
        <dbReference type="Proteomes" id="UP000001640"/>
    </source>
</evidence>
<name>G0VDE0_NAUCA</name>
<organism evidence="1 2">
    <name type="scientific">Naumovozyma castellii</name>
    <name type="common">Yeast</name>
    <name type="synonym">Saccharomyces castellii</name>
    <dbReference type="NCBI Taxonomy" id="27288"/>
    <lineage>
        <taxon>Eukaryota</taxon>
        <taxon>Fungi</taxon>
        <taxon>Dikarya</taxon>
        <taxon>Ascomycota</taxon>
        <taxon>Saccharomycotina</taxon>
        <taxon>Saccharomycetes</taxon>
        <taxon>Saccharomycetales</taxon>
        <taxon>Saccharomycetaceae</taxon>
        <taxon>Naumovozyma</taxon>
    </lineage>
</organism>
<sequence length="226" mass="26706">MRRIKKRLQSPSISSQDTEFSLNAAFNVAYDEMLQENYQKTYHHIRRWKNKSNSAPKLSQNNKAYTGDFYLNEETEVENPGKPLKPLKNHHNKFRFFKKMQQASKRSFSKQENGSKENTFIVKKENIDPLSSRDCSSQWEKTLQFYTQGEKQYSSFSIISQDTLQNSFKIANEPEQFHHIYDHMVPFKPFDGFQNGIDEMPNPWVSDTKENDEVETLYGKWGNCYL</sequence>
<reference evidence="1 2" key="1">
    <citation type="journal article" date="2011" name="Proc. Natl. Acad. Sci. U.S.A.">
        <title>Evolutionary erosion of yeast sex chromosomes by mating-type switching accidents.</title>
        <authorList>
            <person name="Gordon J.L."/>
            <person name="Armisen D."/>
            <person name="Proux-Wera E."/>
            <person name="Oheigeartaigh S.S."/>
            <person name="Byrne K.P."/>
            <person name="Wolfe K.H."/>
        </authorList>
    </citation>
    <scope>NUCLEOTIDE SEQUENCE [LARGE SCALE GENOMIC DNA]</scope>
    <source>
        <strain evidence="2">ATCC 76901 / BCRC 22586 / CBS 4309 / NBRC 1992 / NRRL Y-12630</strain>
    </source>
</reference>
<dbReference type="KEGG" id="ncs:NCAS_0C05120"/>
<proteinExistence type="predicted"/>
<accession>G0VDE0</accession>
<evidence type="ECO:0000313" key="1">
    <source>
        <dbReference type="EMBL" id="CCC69502.1"/>
    </source>
</evidence>
<dbReference type="Proteomes" id="UP000001640">
    <property type="component" value="Chromosome 3"/>
</dbReference>
<reference key="2">
    <citation type="submission" date="2011-08" db="EMBL/GenBank/DDBJ databases">
        <title>Genome sequence of Naumovozyma castellii.</title>
        <authorList>
            <person name="Gordon J.L."/>
            <person name="Armisen D."/>
            <person name="Proux-Wera E."/>
            <person name="OhEigeartaigh S.S."/>
            <person name="Byrne K.P."/>
            <person name="Wolfe K.H."/>
        </authorList>
    </citation>
    <scope>NUCLEOTIDE SEQUENCE</scope>
    <source>
        <strain>Type strain:CBS 4309</strain>
    </source>
</reference>
<dbReference type="RefSeq" id="XP_003675866.1">
    <property type="nucleotide sequence ID" value="XM_003675818.1"/>
</dbReference>
<protein>
    <submittedName>
        <fullName evidence="1">Uncharacterized protein</fullName>
    </submittedName>
</protein>
<dbReference type="AlphaFoldDB" id="G0VDE0"/>